<feature type="domain" description="N-acetyltransferase" evidence="1">
    <location>
        <begin position="4"/>
        <end position="89"/>
    </location>
</feature>
<gene>
    <name evidence="2" type="ORF">H9928_10675</name>
</gene>
<reference evidence="2" key="2">
    <citation type="submission" date="2021-04" db="EMBL/GenBank/DDBJ databases">
        <authorList>
            <person name="Gilroy R."/>
        </authorList>
    </citation>
    <scope>NUCLEOTIDE SEQUENCE</scope>
    <source>
        <strain evidence="2">8470</strain>
    </source>
</reference>
<dbReference type="Proteomes" id="UP000784286">
    <property type="component" value="Unassembled WGS sequence"/>
</dbReference>
<dbReference type="InterPro" id="IPR031165">
    <property type="entry name" value="GNAT_YJDJ"/>
</dbReference>
<dbReference type="PANTHER" id="PTHR31435:SF9">
    <property type="entry name" value="PROTEIN NATD1"/>
    <property type="match status" value="1"/>
</dbReference>
<proteinExistence type="predicted"/>
<dbReference type="Pfam" id="PF14542">
    <property type="entry name" value="Acetyltransf_CG"/>
    <property type="match status" value="1"/>
</dbReference>
<evidence type="ECO:0000313" key="2">
    <source>
        <dbReference type="EMBL" id="MBU3856992.1"/>
    </source>
</evidence>
<dbReference type="InterPro" id="IPR016181">
    <property type="entry name" value="Acyl_CoA_acyltransferase"/>
</dbReference>
<protein>
    <submittedName>
        <fullName evidence="2">N-acetyltransferase</fullName>
    </submittedName>
</protein>
<dbReference type="EMBL" id="JAHLFJ010000094">
    <property type="protein sequence ID" value="MBU3856992.1"/>
    <property type="molecule type" value="Genomic_DNA"/>
</dbReference>
<comment type="caution">
    <text evidence="2">The sequence shown here is derived from an EMBL/GenBank/DDBJ whole genome shotgun (WGS) entry which is preliminary data.</text>
</comment>
<dbReference type="PROSITE" id="PS51729">
    <property type="entry name" value="GNAT_YJDJ"/>
    <property type="match status" value="1"/>
</dbReference>
<name>A0A948X1Y5_9BACT</name>
<dbReference type="Gene3D" id="3.40.630.30">
    <property type="match status" value="1"/>
</dbReference>
<accession>A0A948X1Y5</accession>
<dbReference type="SUPFAM" id="SSF55729">
    <property type="entry name" value="Acyl-CoA N-acyltransferases (Nat)"/>
    <property type="match status" value="1"/>
</dbReference>
<evidence type="ECO:0000313" key="3">
    <source>
        <dbReference type="Proteomes" id="UP000784286"/>
    </source>
</evidence>
<sequence>MEILHDEGGKRFWTLVDGYTAHVAYEIREKGLDIRHTVVPEAIGGRGIAAALVKAVYDYARVKQLKPIATCSYAVSWLQRHPEYGGEVGEDYVDKGSCAL</sequence>
<evidence type="ECO:0000259" key="1">
    <source>
        <dbReference type="PROSITE" id="PS51729"/>
    </source>
</evidence>
<dbReference type="InterPro" id="IPR045057">
    <property type="entry name" value="Gcn5-rel_NAT"/>
</dbReference>
<reference evidence="2" key="1">
    <citation type="journal article" date="2021" name="PeerJ">
        <title>Extensive microbial diversity within the chicken gut microbiome revealed by metagenomics and culture.</title>
        <authorList>
            <person name="Gilroy R."/>
            <person name="Ravi A."/>
            <person name="Getino M."/>
            <person name="Pursley I."/>
            <person name="Horton D.L."/>
            <person name="Alikhan N.F."/>
            <person name="Baker D."/>
            <person name="Gharbi K."/>
            <person name="Hall N."/>
            <person name="Watson M."/>
            <person name="Adriaenssens E.M."/>
            <person name="Foster-Nyarko E."/>
            <person name="Jarju S."/>
            <person name="Secka A."/>
            <person name="Antonio M."/>
            <person name="Oren A."/>
            <person name="Chaudhuri R.R."/>
            <person name="La Ragione R."/>
            <person name="Hildebrand F."/>
            <person name="Pallen M.J."/>
        </authorList>
    </citation>
    <scope>NUCLEOTIDE SEQUENCE</scope>
    <source>
        <strain evidence="2">8470</strain>
    </source>
</reference>
<dbReference type="AlphaFoldDB" id="A0A948X1Y5"/>
<organism evidence="2 3">
    <name type="scientific">Candidatus Phocaeicola excrementipullorum</name>
    <dbReference type="NCBI Taxonomy" id="2838731"/>
    <lineage>
        <taxon>Bacteria</taxon>
        <taxon>Pseudomonadati</taxon>
        <taxon>Bacteroidota</taxon>
        <taxon>Bacteroidia</taxon>
        <taxon>Bacteroidales</taxon>
        <taxon>Bacteroidaceae</taxon>
        <taxon>Phocaeicola</taxon>
    </lineage>
</organism>
<dbReference type="PANTHER" id="PTHR31435">
    <property type="entry name" value="PROTEIN NATD1"/>
    <property type="match status" value="1"/>
</dbReference>